<protein>
    <submittedName>
        <fullName evidence="1">Uncharacterized protein</fullName>
    </submittedName>
</protein>
<gene>
    <name evidence="1" type="ORF">AAC691_10335</name>
</gene>
<accession>A0ABZ3DAD2</accession>
<evidence type="ECO:0000313" key="2">
    <source>
        <dbReference type="Proteomes" id="UP001449795"/>
    </source>
</evidence>
<name>A0ABZ3DAD2_9PROT</name>
<keyword evidence="2" id="KW-1185">Reference proteome</keyword>
<proteinExistence type="predicted"/>
<dbReference type="RefSeq" id="WP_342629988.1">
    <property type="nucleotide sequence ID" value="NZ_CP152276.1"/>
</dbReference>
<sequence length="167" mass="18976">MTMLDTIKKGRLPLIDPAHAHTHWEELLQDGTTKAARLVTETHEFGEGKIRRLRTVRRPRRDFLLPSGAAIIYLEIWSNNARHPFETVGILYNCNHNMFSITEGRGWPGRDPHLLPALFRIEYHAGGMRLAEDRDRGGDWRTFTQAGGLLGDALRALDAVAREKQNA</sequence>
<reference evidence="1 2" key="1">
    <citation type="submission" date="2024-04" db="EMBL/GenBank/DDBJ databases">
        <title>Complete genome sequence of Nguyenibacter vanlangesis HBCM-1154, a strain capable of nitrogen fixation, IAA production, and phosphorus solubilization isolated from sugarcane soil.</title>
        <authorList>
            <person name="MY HANH P."/>
        </authorList>
    </citation>
    <scope>NUCLEOTIDE SEQUENCE [LARGE SCALE GENOMIC DNA]</scope>
    <source>
        <strain evidence="1 2">HBCM 1154</strain>
    </source>
</reference>
<dbReference type="Proteomes" id="UP001449795">
    <property type="component" value="Chromosome"/>
</dbReference>
<dbReference type="EMBL" id="CP152276">
    <property type="protein sequence ID" value="XAE44781.1"/>
    <property type="molecule type" value="Genomic_DNA"/>
</dbReference>
<organism evidence="1 2">
    <name type="scientific">Nguyenibacter vanlangensis</name>
    <dbReference type="NCBI Taxonomy" id="1216886"/>
    <lineage>
        <taxon>Bacteria</taxon>
        <taxon>Pseudomonadati</taxon>
        <taxon>Pseudomonadota</taxon>
        <taxon>Alphaproteobacteria</taxon>
        <taxon>Acetobacterales</taxon>
        <taxon>Acetobacteraceae</taxon>
        <taxon>Nguyenibacter</taxon>
    </lineage>
</organism>
<evidence type="ECO:0000313" key="1">
    <source>
        <dbReference type="EMBL" id="XAE44781.1"/>
    </source>
</evidence>